<reference evidence="2" key="1">
    <citation type="journal article" date="2021" name="PeerJ">
        <title>Extensive microbial diversity within the chicken gut microbiome revealed by metagenomics and culture.</title>
        <authorList>
            <person name="Gilroy R."/>
            <person name="Ravi A."/>
            <person name="Getino M."/>
            <person name="Pursley I."/>
            <person name="Horton D.L."/>
            <person name="Alikhan N.F."/>
            <person name="Baker D."/>
            <person name="Gharbi K."/>
            <person name="Hall N."/>
            <person name="Watson M."/>
            <person name="Adriaenssens E.M."/>
            <person name="Foster-Nyarko E."/>
            <person name="Jarju S."/>
            <person name="Secka A."/>
            <person name="Antonio M."/>
            <person name="Oren A."/>
            <person name="Chaudhuri R.R."/>
            <person name="La Ragione R."/>
            <person name="Hildebrand F."/>
            <person name="Pallen M.J."/>
        </authorList>
    </citation>
    <scope>NUCLEOTIDE SEQUENCE</scope>
    <source>
        <strain evidence="2">CHK192-19661</strain>
    </source>
</reference>
<gene>
    <name evidence="2" type="ORF">H9726_06410</name>
</gene>
<dbReference type="EMBL" id="DXCF01000032">
    <property type="protein sequence ID" value="HIZ10103.1"/>
    <property type="molecule type" value="Genomic_DNA"/>
</dbReference>
<protein>
    <submittedName>
        <fullName evidence="2">Uncharacterized protein</fullName>
    </submittedName>
</protein>
<proteinExistence type="predicted"/>
<reference evidence="2" key="2">
    <citation type="submission" date="2021-04" db="EMBL/GenBank/DDBJ databases">
        <authorList>
            <person name="Gilroy R."/>
        </authorList>
    </citation>
    <scope>NUCLEOTIDE SEQUENCE</scope>
    <source>
        <strain evidence="2">CHK192-19661</strain>
    </source>
</reference>
<evidence type="ECO:0000313" key="2">
    <source>
        <dbReference type="EMBL" id="HIZ10103.1"/>
    </source>
</evidence>
<dbReference type="AlphaFoldDB" id="A0A9D2D7S5"/>
<sequence length="765" mass="84736">MKKKITKIICAVLAAAFALGIFAGCDLLVTDNRRDMEQIVAEVNIGSDSDALTETFELLGATLGEGVSSRLGDILSTDEIYKRDLVAYFLSYGYNYISQGSSYAQAFRTIMDGLVDRKLVAQFATVYYLNAGSVDVDRDSIDKTDKGYSSIGETDGLRMSKEISVDGYLAALEGKEGDAAAVAGFEYFLTEDEINYANYLVMSSINSAIDTYEEEIIVADSSDTTTSGTSRAVPTGANTISDTYYPRKTVDGATQIDYDIYTGYNSVSDCGEYEKLDGSTVYTRTRAYARFLNSLRQNYLIQDGESAVTDVKELSYYTVELKTQLEQRLITKFNATLTLSMANSLTAEVLGEAYSIELRQQQESAKTASSFTTTMDSLSDTSFVVYSPDERTYGYVYNILLPFNATQTLNLAEVSQRYTSGTADYYAARNADEGILKAVRGTDQREYWFNGDTDYSYVAEGEYYQNAANVGREKNYLFFEDSYVTSDEGIARYAGKYPYSGAVTENEDGTYSLTPDKLDIDQFITEMNAYINWYVNYSLGNETDETYTSGGYFNKSDSGMTWDAPDGIDFYATTAEDFPKDANGKIDQSANIYYKGKVSGISGSDGKTLDAANYLTEGTVSYAALCAVNELMFAYTTDTACLNTYFGYSIASIEESTTYVAEFEYASQEAIQKGAGTYYVVATDYGWHILYVSFVFNGGETYENGFDYNERNNEGTFSYYYYQAKKSEVTSSYSTDAQNDIITLLNNDSVVSTYPGRYADLTSIG</sequence>
<accession>A0A9D2D7S5</accession>
<feature type="signal peptide" evidence="1">
    <location>
        <begin position="1"/>
        <end position="23"/>
    </location>
</feature>
<comment type="caution">
    <text evidence="2">The sequence shown here is derived from an EMBL/GenBank/DDBJ whole genome shotgun (WGS) entry which is preliminary data.</text>
</comment>
<dbReference type="PROSITE" id="PS51257">
    <property type="entry name" value="PROKAR_LIPOPROTEIN"/>
    <property type="match status" value="1"/>
</dbReference>
<keyword evidence="1" id="KW-0732">Signal</keyword>
<feature type="chain" id="PRO_5039064887" evidence="1">
    <location>
        <begin position="24"/>
        <end position="765"/>
    </location>
</feature>
<dbReference type="Proteomes" id="UP000824025">
    <property type="component" value="Unassembled WGS sequence"/>
</dbReference>
<name>A0A9D2D7S5_9FIRM</name>
<evidence type="ECO:0000313" key="3">
    <source>
        <dbReference type="Proteomes" id="UP000824025"/>
    </source>
</evidence>
<evidence type="ECO:0000256" key="1">
    <source>
        <dbReference type="SAM" id="SignalP"/>
    </source>
</evidence>
<organism evidence="2 3">
    <name type="scientific">Candidatus Borkfalkia avicola</name>
    <dbReference type="NCBI Taxonomy" id="2838503"/>
    <lineage>
        <taxon>Bacteria</taxon>
        <taxon>Bacillati</taxon>
        <taxon>Bacillota</taxon>
        <taxon>Clostridia</taxon>
        <taxon>Christensenellales</taxon>
        <taxon>Christensenellaceae</taxon>
        <taxon>Candidatus Borkfalkia</taxon>
    </lineage>
</organism>